<accession>A0A0C3A2N3</accession>
<dbReference type="EMBL" id="JXQB01000001">
    <property type="protein sequence ID" value="KIM13771.1"/>
    <property type="molecule type" value="Genomic_DNA"/>
</dbReference>
<name>A0A0C3A2N3_MYCCA</name>
<organism evidence="1 2">
    <name type="scientific">Mycoplasma capricolum subsp. capricolum</name>
    <dbReference type="NCBI Taxonomy" id="40479"/>
    <lineage>
        <taxon>Bacteria</taxon>
        <taxon>Bacillati</taxon>
        <taxon>Mycoplasmatota</taxon>
        <taxon>Mollicutes</taxon>
        <taxon>Mycoplasmataceae</taxon>
        <taxon>Mycoplasma</taxon>
    </lineage>
</organism>
<protein>
    <submittedName>
        <fullName evidence="1">Uncharacterized protein</fullName>
    </submittedName>
</protein>
<reference evidence="1 2" key="1">
    <citation type="submission" date="2015-01" db="EMBL/GenBank/DDBJ databases">
        <title>Draft Genome Sequence of Mycoplasma capricolum subsp. capricolum str. GM508D.</title>
        <authorList>
            <person name="Calcutt M.J."/>
            <person name="Foecking M.F."/>
        </authorList>
    </citation>
    <scope>NUCLEOTIDE SEQUENCE [LARGE SCALE GENOMIC DNA]</scope>
    <source>
        <strain evidence="1 2">GM508D</strain>
    </source>
</reference>
<sequence length="62" mass="7570">MNTNQNKITEDTKTSYYSPFKRVYKIIINHIDKIDNKQDLEKFRDKLELAILQINKTLKYYE</sequence>
<comment type="caution">
    <text evidence="1">The sequence shown here is derived from an EMBL/GenBank/DDBJ whole genome shotgun (WGS) entry which is preliminary data.</text>
</comment>
<evidence type="ECO:0000313" key="2">
    <source>
        <dbReference type="Proteomes" id="UP000031975"/>
    </source>
</evidence>
<dbReference type="RefSeq" id="WP_041159684.1">
    <property type="nucleotide sequence ID" value="NZ_CP101903.1"/>
</dbReference>
<gene>
    <name evidence="1" type="ORF">MCGM508_01605</name>
</gene>
<dbReference type="Proteomes" id="UP000031975">
    <property type="component" value="Unassembled WGS sequence"/>
</dbReference>
<evidence type="ECO:0000313" key="1">
    <source>
        <dbReference type="EMBL" id="KIM13771.1"/>
    </source>
</evidence>
<proteinExistence type="predicted"/>
<dbReference type="AlphaFoldDB" id="A0A0C3A2N3"/>